<gene>
    <name evidence="5" type="primary">tam</name>
    <name evidence="5" type="ORF">PFRI_04160</name>
</gene>
<evidence type="ECO:0000259" key="4">
    <source>
        <dbReference type="Pfam" id="PF13649"/>
    </source>
</evidence>
<dbReference type="RefSeq" id="WP_072629106.1">
    <property type="nucleotide sequence ID" value="NZ_MLCB01000033.1"/>
</dbReference>
<sequence>MNDDPDLEAAYGLEGPEGSKKLYAQWAQSYDSSFAADMQYRAPNAVAQCYTRISGASPVLDLGAGTGLLGAELMRLGVSAVDGTDISPEMLAQAKKKGVYQRLFEGDLTQQLDFETGAYAGIVSSGTFTHGHVGPEALSEVLRCMARGAWAVLSVNAAHWEALGFETVLEREAMQIAEWHKDDFALYGKGAQGSHAKDKGWLLQMRKA</sequence>
<keyword evidence="1 5" id="KW-0489">Methyltransferase</keyword>
<keyword evidence="6" id="KW-1185">Reference proteome</keyword>
<comment type="caution">
    <text evidence="5">The sequence shown here is derived from an EMBL/GenBank/DDBJ whole genome shotgun (WGS) entry which is preliminary data.</text>
</comment>
<dbReference type="InterPro" id="IPR029063">
    <property type="entry name" value="SAM-dependent_MTases_sf"/>
</dbReference>
<dbReference type="PANTHER" id="PTHR43464">
    <property type="entry name" value="METHYLTRANSFERASE"/>
    <property type="match status" value="1"/>
</dbReference>
<dbReference type="GO" id="GO:0030798">
    <property type="term" value="F:trans-aconitate 2-methyltransferase activity"/>
    <property type="evidence" value="ECO:0007669"/>
    <property type="project" value="UniProtKB-EC"/>
</dbReference>
<organism evidence="5 6">
    <name type="scientific">Planktotalea frisia</name>
    <dbReference type="NCBI Taxonomy" id="696762"/>
    <lineage>
        <taxon>Bacteria</taxon>
        <taxon>Pseudomonadati</taxon>
        <taxon>Pseudomonadota</taxon>
        <taxon>Alphaproteobacteria</taxon>
        <taxon>Rhodobacterales</taxon>
        <taxon>Paracoccaceae</taxon>
        <taxon>Planktotalea</taxon>
    </lineage>
</organism>
<evidence type="ECO:0000313" key="5">
    <source>
        <dbReference type="EMBL" id="OJI95325.1"/>
    </source>
</evidence>
<feature type="domain" description="Methyltransferase" evidence="4">
    <location>
        <begin position="59"/>
        <end position="146"/>
    </location>
</feature>
<dbReference type="Gene3D" id="3.40.50.150">
    <property type="entry name" value="Vaccinia Virus protein VP39"/>
    <property type="match status" value="1"/>
</dbReference>
<dbReference type="STRING" id="696762.PFRI_04160"/>
<reference evidence="5 6" key="1">
    <citation type="submission" date="2016-10" db="EMBL/GenBank/DDBJ databases">
        <title>Genome sequence of Planktotalea frisia SH6-1.</title>
        <authorList>
            <person name="Poehlein A."/>
            <person name="Bakenhus I."/>
            <person name="Voget S."/>
            <person name="Brinkhoff T."/>
            <person name="Simon M."/>
        </authorList>
    </citation>
    <scope>NUCLEOTIDE SEQUENCE [LARGE SCALE GENOMIC DNA]</scope>
    <source>
        <strain evidence="5 6">SH6-1</strain>
    </source>
</reference>
<name>A0A1L9P1B8_9RHOB</name>
<dbReference type="SUPFAM" id="SSF53335">
    <property type="entry name" value="S-adenosyl-L-methionine-dependent methyltransferases"/>
    <property type="match status" value="1"/>
</dbReference>
<evidence type="ECO:0000256" key="2">
    <source>
        <dbReference type="ARBA" id="ARBA00022679"/>
    </source>
</evidence>
<dbReference type="InterPro" id="IPR041698">
    <property type="entry name" value="Methyltransf_25"/>
</dbReference>
<dbReference type="OrthoDB" id="9807911at2"/>
<dbReference type="CDD" id="cd02440">
    <property type="entry name" value="AdoMet_MTases"/>
    <property type="match status" value="1"/>
</dbReference>
<keyword evidence="2 5" id="KW-0808">Transferase</keyword>
<dbReference type="Proteomes" id="UP000184514">
    <property type="component" value="Unassembled WGS sequence"/>
</dbReference>
<dbReference type="EC" id="2.1.1.144" evidence="5"/>
<keyword evidence="3" id="KW-0949">S-adenosyl-L-methionine</keyword>
<proteinExistence type="predicted"/>
<dbReference type="EMBL" id="MLCB01000033">
    <property type="protein sequence ID" value="OJI95325.1"/>
    <property type="molecule type" value="Genomic_DNA"/>
</dbReference>
<protein>
    <submittedName>
        <fullName evidence="5">Trans-aconitate 2-methyltransferase</fullName>
        <ecNumber evidence="5">2.1.1.144</ecNumber>
    </submittedName>
</protein>
<evidence type="ECO:0000256" key="3">
    <source>
        <dbReference type="ARBA" id="ARBA00022691"/>
    </source>
</evidence>
<dbReference type="GO" id="GO:0032259">
    <property type="term" value="P:methylation"/>
    <property type="evidence" value="ECO:0007669"/>
    <property type="project" value="UniProtKB-KW"/>
</dbReference>
<evidence type="ECO:0000313" key="6">
    <source>
        <dbReference type="Proteomes" id="UP000184514"/>
    </source>
</evidence>
<accession>A0A1L9P1B8</accession>
<dbReference type="AlphaFoldDB" id="A0A1L9P1B8"/>
<dbReference type="Pfam" id="PF13649">
    <property type="entry name" value="Methyltransf_25"/>
    <property type="match status" value="1"/>
</dbReference>
<dbReference type="PANTHER" id="PTHR43464:SF19">
    <property type="entry name" value="UBIQUINONE BIOSYNTHESIS O-METHYLTRANSFERASE, MITOCHONDRIAL"/>
    <property type="match status" value="1"/>
</dbReference>
<evidence type="ECO:0000256" key="1">
    <source>
        <dbReference type="ARBA" id="ARBA00022603"/>
    </source>
</evidence>